<dbReference type="Pfam" id="PF13840">
    <property type="entry name" value="ACT_7"/>
    <property type="match status" value="1"/>
</dbReference>
<dbReference type="Proteomes" id="UP000320762">
    <property type="component" value="Unassembled WGS sequence"/>
</dbReference>
<evidence type="ECO:0000259" key="1">
    <source>
        <dbReference type="Pfam" id="PF13840"/>
    </source>
</evidence>
<proteinExistence type="predicted"/>
<dbReference type="InterPro" id="IPR045865">
    <property type="entry name" value="ACT-like_dom_sf"/>
</dbReference>
<dbReference type="AlphaFoldDB" id="A0A550CML2"/>
<feature type="non-terminal residue" evidence="2">
    <location>
        <position position="137"/>
    </location>
</feature>
<dbReference type="EMBL" id="VDMD01000004">
    <property type="protein sequence ID" value="TRM66035.1"/>
    <property type="molecule type" value="Genomic_DNA"/>
</dbReference>
<name>A0A550CML2_9AGAR</name>
<accession>A0A550CML2</accession>
<evidence type="ECO:0000313" key="2">
    <source>
        <dbReference type="EMBL" id="TRM66035.1"/>
    </source>
</evidence>
<keyword evidence="3" id="KW-1185">Reference proteome</keyword>
<reference evidence="2 3" key="1">
    <citation type="journal article" date="2019" name="New Phytol.">
        <title>Comparative genomics reveals unique wood-decay strategies and fruiting body development in the Schizophyllaceae.</title>
        <authorList>
            <person name="Almasi E."/>
            <person name="Sahu N."/>
            <person name="Krizsan K."/>
            <person name="Balint B."/>
            <person name="Kovacs G.M."/>
            <person name="Kiss B."/>
            <person name="Cseklye J."/>
            <person name="Drula E."/>
            <person name="Henrissat B."/>
            <person name="Nagy I."/>
            <person name="Chovatia M."/>
            <person name="Adam C."/>
            <person name="LaButti K."/>
            <person name="Lipzen A."/>
            <person name="Riley R."/>
            <person name="Grigoriev I.V."/>
            <person name="Nagy L.G."/>
        </authorList>
    </citation>
    <scope>NUCLEOTIDE SEQUENCE [LARGE SCALE GENOMIC DNA]</scope>
    <source>
        <strain evidence="2 3">NL-1724</strain>
    </source>
</reference>
<dbReference type="GO" id="GO:0046394">
    <property type="term" value="P:carboxylic acid biosynthetic process"/>
    <property type="evidence" value="ECO:0007669"/>
    <property type="project" value="UniProtKB-ARBA"/>
</dbReference>
<sequence length="137" mass="15461">MSPPSDHTCLHLQTFNVPFYTVKYDPADGMPAWVSERLCQKSDKFFSVTTTFEEISVAFEDFDGAPKNSKAEEWRVIKIAGPMEFDLVGVICSFTEALRTAKIGVYVVSTWNTDWVLIPAAKIEQAETALRVDGWQF</sequence>
<protein>
    <submittedName>
        <fullName evidence="2">ACT domain-containing protein</fullName>
    </submittedName>
</protein>
<dbReference type="OrthoDB" id="58529at2759"/>
<comment type="caution">
    <text evidence="2">The sequence shown here is derived from an EMBL/GenBank/DDBJ whole genome shotgun (WGS) entry which is preliminary data.</text>
</comment>
<dbReference type="GO" id="GO:0006520">
    <property type="term" value="P:amino acid metabolic process"/>
    <property type="evidence" value="ECO:0007669"/>
    <property type="project" value="UniProtKB-ARBA"/>
</dbReference>
<feature type="domain" description="CASTOR ACT" evidence="1">
    <location>
        <begin position="72"/>
        <end position="131"/>
    </location>
</feature>
<dbReference type="SUPFAM" id="SSF55021">
    <property type="entry name" value="ACT-like"/>
    <property type="match status" value="1"/>
</dbReference>
<dbReference type="InterPro" id="IPR027795">
    <property type="entry name" value="CASTOR_ACT_dom"/>
</dbReference>
<organism evidence="2 3">
    <name type="scientific">Schizophyllum amplum</name>
    <dbReference type="NCBI Taxonomy" id="97359"/>
    <lineage>
        <taxon>Eukaryota</taxon>
        <taxon>Fungi</taxon>
        <taxon>Dikarya</taxon>
        <taxon>Basidiomycota</taxon>
        <taxon>Agaricomycotina</taxon>
        <taxon>Agaricomycetes</taxon>
        <taxon>Agaricomycetidae</taxon>
        <taxon>Agaricales</taxon>
        <taxon>Schizophyllaceae</taxon>
        <taxon>Schizophyllum</taxon>
    </lineage>
</organism>
<evidence type="ECO:0000313" key="3">
    <source>
        <dbReference type="Proteomes" id="UP000320762"/>
    </source>
</evidence>
<dbReference type="Gene3D" id="3.30.2130.10">
    <property type="entry name" value="VC0802-like"/>
    <property type="match status" value="1"/>
</dbReference>
<gene>
    <name evidence="2" type="ORF">BD626DRAFT_486570</name>
</gene>